<dbReference type="GO" id="GO:0006826">
    <property type="term" value="P:iron ion transport"/>
    <property type="evidence" value="ECO:0007669"/>
    <property type="project" value="UniProtKB-KW"/>
</dbReference>
<evidence type="ECO:0000313" key="13">
    <source>
        <dbReference type="Proteomes" id="UP000218332"/>
    </source>
</evidence>
<dbReference type="SUPFAM" id="SSF161111">
    <property type="entry name" value="Cation efflux protein transmembrane domain-like"/>
    <property type="match status" value="1"/>
</dbReference>
<dbReference type="Pfam" id="PF01545">
    <property type="entry name" value="Cation_efflux"/>
    <property type="match status" value="1"/>
</dbReference>
<evidence type="ECO:0000256" key="5">
    <source>
        <dbReference type="ARBA" id="ARBA00022692"/>
    </source>
</evidence>
<evidence type="ECO:0000256" key="1">
    <source>
        <dbReference type="ARBA" id="ARBA00004141"/>
    </source>
</evidence>
<evidence type="ECO:0000256" key="8">
    <source>
        <dbReference type="ARBA" id="ARBA00023136"/>
    </source>
</evidence>
<dbReference type="SUPFAM" id="SSF160240">
    <property type="entry name" value="Cation efflux protein cytoplasmic domain-like"/>
    <property type="match status" value="1"/>
</dbReference>
<organism evidence="12 13">
    <name type="scientific">Tamilnaduibacter salinus</name>
    <dbReference type="NCBI Taxonomy" id="1484056"/>
    <lineage>
        <taxon>Bacteria</taxon>
        <taxon>Pseudomonadati</taxon>
        <taxon>Pseudomonadota</taxon>
        <taxon>Gammaproteobacteria</taxon>
        <taxon>Pseudomonadales</taxon>
        <taxon>Marinobacteraceae</taxon>
        <taxon>Tamilnaduibacter</taxon>
    </lineage>
</organism>
<feature type="transmembrane region" description="Helical" evidence="9">
    <location>
        <begin position="50"/>
        <end position="70"/>
    </location>
</feature>
<dbReference type="GO" id="GO:0006829">
    <property type="term" value="P:zinc ion transport"/>
    <property type="evidence" value="ECO:0007669"/>
    <property type="project" value="UniProtKB-KW"/>
</dbReference>
<feature type="transmembrane region" description="Helical" evidence="9">
    <location>
        <begin position="91"/>
        <end position="109"/>
    </location>
</feature>
<keyword evidence="6" id="KW-0406">Ion transport</keyword>
<dbReference type="GO" id="GO:0016020">
    <property type="term" value="C:membrane"/>
    <property type="evidence" value="ECO:0007669"/>
    <property type="project" value="UniProtKB-SubCell"/>
</dbReference>
<keyword evidence="6" id="KW-0864">Zinc transport</keyword>
<comment type="subcellular location">
    <subcellularLocation>
        <location evidence="1">Membrane</location>
        <topology evidence="1">Multi-pass membrane protein</topology>
    </subcellularLocation>
</comment>
<dbReference type="NCBIfam" id="TIGR01297">
    <property type="entry name" value="CDF"/>
    <property type="match status" value="1"/>
</dbReference>
<dbReference type="Gene3D" id="3.30.70.1350">
    <property type="entry name" value="Cation efflux protein, cytoplasmic domain"/>
    <property type="match status" value="1"/>
</dbReference>
<dbReference type="Pfam" id="PF16916">
    <property type="entry name" value="ZT_dimer"/>
    <property type="match status" value="1"/>
</dbReference>
<dbReference type="InterPro" id="IPR027469">
    <property type="entry name" value="Cation_efflux_TMD_sf"/>
</dbReference>
<dbReference type="InterPro" id="IPR058533">
    <property type="entry name" value="Cation_efflux_TM"/>
</dbReference>
<evidence type="ECO:0000256" key="6">
    <source>
        <dbReference type="ARBA" id="ARBA00022906"/>
    </source>
</evidence>
<dbReference type="PANTHER" id="PTHR43840">
    <property type="entry name" value="MITOCHONDRIAL METAL TRANSPORTER 1-RELATED"/>
    <property type="match status" value="1"/>
</dbReference>
<dbReference type="AlphaFoldDB" id="A0A2A2I4Q9"/>
<dbReference type="RefSeq" id="WP_095610018.1">
    <property type="nucleotide sequence ID" value="NZ_NMPM01000011.1"/>
</dbReference>
<keyword evidence="7 9" id="KW-1133">Transmembrane helix</keyword>
<comment type="similarity">
    <text evidence="2">Belongs to the cation diffusion facilitator (CDF) transporter (TC 2.A.4) family. FieF subfamily.</text>
</comment>
<dbReference type="InterPro" id="IPR002524">
    <property type="entry name" value="Cation_efflux"/>
</dbReference>
<keyword evidence="4" id="KW-0408">Iron</keyword>
<evidence type="ECO:0000256" key="2">
    <source>
        <dbReference type="ARBA" id="ARBA00010212"/>
    </source>
</evidence>
<keyword evidence="13" id="KW-1185">Reference proteome</keyword>
<dbReference type="InterPro" id="IPR027470">
    <property type="entry name" value="Cation_efflux_CTD"/>
</dbReference>
<keyword evidence="5 9" id="KW-0812">Transmembrane</keyword>
<feature type="transmembrane region" description="Helical" evidence="9">
    <location>
        <begin position="170"/>
        <end position="187"/>
    </location>
</feature>
<gene>
    <name evidence="12" type="ORF">CF392_03145</name>
</gene>
<dbReference type="Proteomes" id="UP000218332">
    <property type="component" value="Unassembled WGS sequence"/>
</dbReference>
<dbReference type="InterPro" id="IPR036837">
    <property type="entry name" value="Cation_efflux_CTD_sf"/>
</dbReference>
<reference evidence="12 13" key="1">
    <citation type="submission" date="2017-07" db="EMBL/GenBank/DDBJ databases">
        <title>Tamlnaduibacter salinus (Mi-7) genome sequencing.</title>
        <authorList>
            <person name="Verma A."/>
            <person name="Krishnamurthi S."/>
        </authorList>
    </citation>
    <scope>NUCLEOTIDE SEQUENCE [LARGE SCALE GENOMIC DNA]</scope>
    <source>
        <strain evidence="12 13">Mi-7</strain>
    </source>
</reference>
<evidence type="ECO:0000256" key="9">
    <source>
        <dbReference type="SAM" id="Phobius"/>
    </source>
</evidence>
<feature type="transmembrane region" description="Helical" evidence="9">
    <location>
        <begin position="21"/>
        <end position="44"/>
    </location>
</feature>
<protein>
    <submittedName>
        <fullName evidence="12">Cation-efflux pump</fullName>
    </submittedName>
</protein>
<evidence type="ECO:0000259" key="10">
    <source>
        <dbReference type="Pfam" id="PF01545"/>
    </source>
</evidence>
<dbReference type="FunFam" id="1.20.1510.10:FF:000006">
    <property type="entry name" value="Divalent cation efflux transporter"/>
    <property type="match status" value="1"/>
</dbReference>
<comment type="caution">
    <text evidence="12">The sequence shown here is derived from an EMBL/GenBank/DDBJ whole genome shotgun (WGS) entry which is preliminary data.</text>
</comment>
<dbReference type="EMBL" id="NMPM01000011">
    <property type="protein sequence ID" value="PAV26991.1"/>
    <property type="molecule type" value="Genomic_DNA"/>
</dbReference>
<keyword evidence="6" id="KW-0862">Zinc</keyword>
<dbReference type="InterPro" id="IPR050291">
    <property type="entry name" value="CDF_Transporter"/>
</dbReference>
<dbReference type="PANTHER" id="PTHR43840:SF15">
    <property type="entry name" value="MITOCHONDRIAL METAL TRANSPORTER 1-RELATED"/>
    <property type="match status" value="1"/>
</dbReference>
<evidence type="ECO:0000313" key="12">
    <source>
        <dbReference type="EMBL" id="PAV26991.1"/>
    </source>
</evidence>
<feature type="transmembrane region" description="Helical" evidence="9">
    <location>
        <begin position="193"/>
        <end position="214"/>
    </location>
</feature>
<evidence type="ECO:0000256" key="3">
    <source>
        <dbReference type="ARBA" id="ARBA00022448"/>
    </source>
</evidence>
<evidence type="ECO:0000256" key="4">
    <source>
        <dbReference type="ARBA" id="ARBA00022496"/>
    </source>
</evidence>
<keyword evidence="8 9" id="KW-0472">Membrane</keyword>
<keyword evidence="4" id="KW-0410">Iron transport</keyword>
<evidence type="ECO:0000259" key="11">
    <source>
        <dbReference type="Pfam" id="PF16916"/>
    </source>
</evidence>
<dbReference type="Gene3D" id="1.20.1510.10">
    <property type="entry name" value="Cation efflux protein transmembrane domain"/>
    <property type="match status" value="1"/>
</dbReference>
<keyword evidence="3" id="KW-0813">Transport</keyword>
<sequence>MSTASGPDRTWRRRDAAAATRVTLVGMVLDALLGVFKCVVGMVFHSQALVVDGIHSFSDVLSDTVVLGLMRASRRAPDWNHPYGHERFETIGTLLLGSFLIAIAGAVSWDSLHHLIAAPTDIVAPGWPVLVVALVSVLSKEWIYHYTRRVGLRIESDLIVANAWHSRTDALSSIVVLIGAAGAMAGYPWLDAVAAIVVGLVVAHIGWQLTWASLRELVDTALDGETTRTLYRLAGETEGVADVHALRSRRMGSGVLLDLHLRVNPRISVSEGHEIGVNVRERVKQAFPKIREVTFHIDAEDDSHGEPDRTPTPGRQSIEASLRRRWEPLLGDAHLHDLILHYLDHTVSVDVYISASDRLDRAVTTQRLQDASSDLPWLSDVSIWYDKPPISSGSAD</sequence>
<feature type="domain" description="Cation efflux protein transmembrane" evidence="10">
    <location>
        <begin position="24"/>
        <end position="218"/>
    </location>
</feature>
<feature type="transmembrane region" description="Helical" evidence="9">
    <location>
        <begin position="115"/>
        <end position="139"/>
    </location>
</feature>
<proteinExistence type="inferred from homology"/>
<accession>A0A2A2I4Q9</accession>
<name>A0A2A2I4Q9_9GAMM</name>
<evidence type="ECO:0000256" key="7">
    <source>
        <dbReference type="ARBA" id="ARBA00022989"/>
    </source>
</evidence>
<feature type="domain" description="Cation efflux protein cytoplasmic" evidence="11">
    <location>
        <begin position="222"/>
        <end position="299"/>
    </location>
</feature>
<dbReference type="GO" id="GO:0008324">
    <property type="term" value="F:monoatomic cation transmembrane transporter activity"/>
    <property type="evidence" value="ECO:0007669"/>
    <property type="project" value="InterPro"/>
</dbReference>